<dbReference type="KEGG" id="tra:Trad_1487"/>
<dbReference type="GO" id="GO:0000976">
    <property type="term" value="F:transcription cis-regulatory region binding"/>
    <property type="evidence" value="ECO:0007669"/>
    <property type="project" value="TreeGrafter"/>
</dbReference>
<dbReference type="Pfam" id="PF13377">
    <property type="entry name" value="Peripla_BP_3"/>
    <property type="match status" value="1"/>
</dbReference>
<dbReference type="Pfam" id="PF00356">
    <property type="entry name" value="LacI"/>
    <property type="match status" value="1"/>
</dbReference>
<evidence type="ECO:0000256" key="2">
    <source>
        <dbReference type="ARBA" id="ARBA00023125"/>
    </source>
</evidence>
<dbReference type="Gene3D" id="3.40.50.2300">
    <property type="match status" value="2"/>
</dbReference>
<evidence type="ECO:0000256" key="3">
    <source>
        <dbReference type="ARBA" id="ARBA00023163"/>
    </source>
</evidence>
<dbReference type="OrthoDB" id="308642at2"/>
<keyword evidence="3" id="KW-0804">Transcription</keyword>
<proteinExistence type="predicted"/>
<sequence>MSASASHPPKAVTLNDVARAAGVSHQTVSRVINEHPSVAPATRARVLAAIRELGYRPNALARKLVTGRSKTVGIVGFGTTFYGPAQMVLSVERALKGRGYGFALASVDDLERPSLEGAVRELGRHDVEGLILITPLREVSLAEIDALCGGRPFVMIDVAKGSPLPSVVIDQGHGSALATRHLVDLGHHHVAEISGPLAWHDAWARHEAWRETLLKAGLTPGRSVEGDWTAEGGYRAAEALLSSGERFTALVVGNDQMALGALAALSERGVRVPEEVSVVGFDDVPEARFYRPPLTTVRQDFAELGTRSAALILKAIEARRAPQLPPRPEQVCLTPELVVRLSTAPPPR</sequence>
<dbReference type="SMART" id="SM00354">
    <property type="entry name" value="HTH_LACI"/>
    <property type="match status" value="1"/>
</dbReference>
<dbReference type="SUPFAM" id="SSF53822">
    <property type="entry name" value="Periplasmic binding protein-like I"/>
    <property type="match status" value="1"/>
</dbReference>
<dbReference type="GO" id="GO:0003700">
    <property type="term" value="F:DNA-binding transcription factor activity"/>
    <property type="evidence" value="ECO:0007669"/>
    <property type="project" value="TreeGrafter"/>
</dbReference>
<dbReference type="PROSITE" id="PS50932">
    <property type="entry name" value="HTH_LACI_2"/>
    <property type="match status" value="1"/>
</dbReference>
<dbReference type="eggNOG" id="COG1609">
    <property type="taxonomic scope" value="Bacteria"/>
</dbReference>
<dbReference type="Proteomes" id="UP000000379">
    <property type="component" value="Chromosome"/>
</dbReference>
<dbReference type="PANTHER" id="PTHR30146:SF109">
    <property type="entry name" value="HTH-TYPE TRANSCRIPTIONAL REGULATOR GALS"/>
    <property type="match status" value="1"/>
</dbReference>
<dbReference type="CDD" id="cd01574">
    <property type="entry name" value="PBP1_LacI"/>
    <property type="match status" value="1"/>
</dbReference>
<dbReference type="InterPro" id="IPR046335">
    <property type="entry name" value="LacI/GalR-like_sensor"/>
</dbReference>
<dbReference type="Gene3D" id="1.10.260.40">
    <property type="entry name" value="lambda repressor-like DNA-binding domains"/>
    <property type="match status" value="1"/>
</dbReference>
<dbReference type="PRINTS" id="PR00036">
    <property type="entry name" value="HTHLACI"/>
</dbReference>
<evidence type="ECO:0000313" key="6">
    <source>
        <dbReference type="Proteomes" id="UP000000379"/>
    </source>
</evidence>
<dbReference type="EMBL" id="CP002049">
    <property type="protein sequence ID" value="ADI14608.1"/>
    <property type="molecule type" value="Genomic_DNA"/>
</dbReference>
<dbReference type="RefSeq" id="WP_013177976.1">
    <property type="nucleotide sequence ID" value="NC_014221.1"/>
</dbReference>
<dbReference type="HOGENOM" id="CLU_037628_6_1_0"/>
<keyword evidence="6" id="KW-1185">Reference proteome</keyword>
<name>D7CXK6_TRURR</name>
<accession>D7CXK6</accession>
<protein>
    <submittedName>
        <fullName evidence="5">Transcriptional regulator, LacI family</fullName>
    </submittedName>
</protein>
<dbReference type="CDD" id="cd01392">
    <property type="entry name" value="HTH_LacI"/>
    <property type="match status" value="1"/>
</dbReference>
<feature type="domain" description="HTH lacI-type" evidence="4">
    <location>
        <begin position="12"/>
        <end position="66"/>
    </location>
</feature>
<dbReference type="SUPFAM" id="SSF47413">
    <property type="entry name" value="lambda repressor-like DNA-binding domains"/>
    <property type="match status" value="1"/>
</dbReference>
<dbReference type="PROSITE" id="PS00356">
    <property type="entry name" value="HTH_LACI_1"/>
    <property type="match status" value="1"/>
</dbReference>
<dbReference type="AlphaFoldDB" id="D7CXK6"/>
<dbReference type="PANTHER" id="PTHR30146">
    <property type="entry name" value="LACI-RELATED TRANSCRIPTIONAL REPRESSOR"/>
    <property type="match status" value="1"/>
</dbReference>
<organism evidence="5 6">
    <name type="scientific">Truepera radiovictrix (strain DSM 17093 / CIP 108686 / LMG 22925 / RQ-24)</name>
    <dbReference type="NCBI Taxonomy" id="649638"/>
    <lineage>
        <taxon>Bacteria</taxon>
        <taxon>Thermotogati</taxon>
        <taxon>Deinococcota</taxon>
        <taxon>Deinococci</taxon>
        <taxon>Trueperales</taxon>
        <taxon>Trueperaceae</taxon>
        <taxon>Truepera</taxon>
    </lineage>
</organism>
<dbReference type="InterPro" id="IPR000843">
    <property type="entry name" value="HTH_LacI"/>
</dbReference>
<evidence type="ECO:0000256" key="1">
    <source>
        <dbReference type="ARBA" id="ARBA00023015"/>
    </source>
</evidence>
<dbReference type="STRING" id="649638.Trad_1487"/>
<keyword evidence="1" id="KW-0805">Transcription regulation</keyword>
<keyword evidence="2" id="KW-0238">DNA-binding</keyword>
<dbReference type="InterPro" id="IPR028082">
    <property type="entry name" value="Peripla_BP_I"/>
</dbReference>
<gene>
    <name evidence="5" type="ordered locus">Trad_1487</name>
</gene>
<reference evidence="5 6" key="2">
    <citation type="journal article" date="2011" name="Stand. Genomic Sci.">
        <title>Complete genome sequence of Truepera radiovictrix type strain (RQ-24).</title>
        <authorList>
            <person name="Ivanova N."/>
            <person name="Rohde C."/>
            <person name="Munk C."/>
            <person name="Nolan M."/>
            <person name="Lucas S."/>
            <person name="Del Rio T.G."/>
            <person name="Tice H."/>
            <person name="Deshpande S."/>
            <person name="Cheng J.F."/>
            <person name="Tapia R."/>
            <person name="Han C."/>
            <person name="Goodwin L."/>
            <person name="Pitluck S."/>
            <person name="Liolios K."/>
            <person name="Mavromatis K."/>
            <person name="Mikhailova N."/>
            <person name="Pati A."/>
            <person name="Chen A."/>
            <person name="Palaniappan K."/>
            <person name="Land M."/>
            <person name="Hauser L."/>
            <person name="Chang Y.J."/>
            <person name="Jeffries C.D."/>
            <person name="Brambilla E."/>
            <person name="Rohde M."/>
            <person name="Goker M."/>
            <person name="Tindall B.J."/>
            <person name="Woyke T."/>
            <person name="Bristow J."/>
            <person name="Eisen J.A."/>
            <person name="Markowitz V."/>
            <person name="Hugenholtz P."/>
            <person name="Kyrpides N.C."/>
            <person name="Klenk H.P."/>
            <person name="Lapidus A."/>
        </authorList>
    </citation>
    <scope>NUCLEOTIDE SEQUENCE [LARGE SCALE GENOMIC DNA]</scope>
    <source>
        <strain evidence="6">DSM 17093 / CIP 108686 / LMG 22925 / RQ-24</strain>
    </source>
</reference>
<evidence type="ECO:0000313" key="5">
    <source>
        <dbReference type="EMBL" id="ADI14608.1"/>
    </source>
</evidence>
<evidence type="ECO:0000259" key="4">
    <source>
        <dbReference type="PROSITE" id="PS50932"/>
    </source>
</evidence>
<dbReference type="InterPro" id="IPR010982">
    <property type="entry name" value="Lambda_DNA-bd_dom_sf"/>
</dbReference>
<reference evidence="6" key="1">
    <citation type="submission" date="2010-05" db="EMBL/GenBank/DDBJ databases">
        <title>The complete genome of Truepera radiovictris DSM 17093.</title>
        <authorList>
            <consortium name="US DOE Joint Genome Institute (JGI-PGF)"/>
            <person name="Lucas S."/>
            <person name="Copeland A."/>
            <person name="Lapidus A."/>
            <person name="Glavina del Rio T."/>
            <person name="Dalin E."/>
            <person name="Tice H."/>
            <person name="Bruce D."/>
            <person name="Goodwin L."/>
            <person name="Pitluck S."/>
            <person name="Kyrpides N."/>
            <person name="Mavromatis K."/>
            <person name="Ovchinnikova G."/>
            <person name="Munk A.C."/>
            <person name="Detter J.C."/>
            <person name="Han C."/>
            <person name="Tapia R."/>
            <person name="Land M."/>
            <person name="Hauser L."/>
            <person name="Markowitz V."/>
            <person name="Cheng J.-F."/>
            <person name="Hugenholtz P."/>
            <person name="Woyke T."/>
            <person name="Wu D."/>
            <person name="Tindall B."/>
            <person name="Pomrenke H.G."/>
            <person name="Brambilla E."/>
            <person name="Klenk H.-P."/>
            <person name="Eisen J.A."/>
        </authorList>
    </citation>
    <scope>NUCLEOTIDE SEQUENCE [LARGE SCALE GENOMIC DNA]</scope>
    <source>
        <strain evidence="6">DSM 17093 / CIP 108686 / LMG 22925 / RQ-24</strain>
    </source>
</reference>